<dbReference type="PANTHER" id="PTHR23502">
    <property type="entry name" value="MAJOR FACILITATOR SUPERFAMILY"/>
    <property type="match status" value="1"/>
</dbReference>
<dbReference type="Pfam" id="PF07690">
    <property type="entry name" value="MFS_1"/>
    <property type="match status" value="1"/>
</dbReference>
<reference evidence="9 10" key="1">
    <citation type="journal article" date="2014" name="Nat. Commun.">
        <title>Multiple recent horizontal transfers of a large genomic region in cheese making fungi.</title>
        <authorList>
            <person name="Cheeseman K."/>
            <person name="Ropars J."/>
            <person name="Renault P."/>
            <person name="Dupont J."/>
            <person name="Gouzy J."/>
            <person name="Branca A."/>
            <person name="Abraham A.L."/>
            <person name="Ceppi M."/>
            <person name="Conseiller E."/>
            <person name="Debuchy R."/>
            <person name="Malagnac F."/>
            <person name="Goarin A."/>
            <person name="Silar P."/>
            <person name="Lacoste S."/>
            <person name="Sallet E."/>
            <person name="Bensimon A."/>
            <person name="Giraud T."/>
            <person name="Brygoo Y."/>
        </authorList>
    </citation>
    <scope>NUCLEOTIDE SEQUENCE [LARGE SCALE GENOMIC DNA]</scope>
    <source>
        <strain evidence="10">FM 013</strain>
    </source>
</reference>
<dbReference type="CDD" id="cd17323">
    <property type="entry name" value="MFS_Tpo1_MDR_like"/>
    <property type="match status" value="1"/>
</dbReference>
<feature type="transmembrane region" description="Helical" evidence="7">
    <location>
        <begin position="38"/>
        <end position="55"/>
    </location>
</feature>
<keyword evidence="3 7" id="KW-0812">Transmembrane</keyword>
<feature type="transmembrane region" description="Helical" evidence="7">
    <location>
        <begin position="431"/>
        <end position="453"/>
    </location>
</feature>
<evidence type="ECO:0000313" key="10">
    <source>
        <dbReference type="Proteomes" id="UP000053732"/>
    </source>
</evidence>
<name>A0A0G4P0V9_PENC3</name>
<comment type="subcellular location">
    <subcellularLocation>
        <location evidence="1">Membrane</location>
        <topology evidence="1">Multi-pass membrane protein</topology>
    </subcellularLocation>
</comment>
<accession>A0A0G4P0V9</accession>
<feature type="transmembrane region" description="Helical" evidence="7">
    <location>
        <begin position="218"/>
        <end position="238"/>
    </location>
</feature>
<evidence type="ECO:0000256" key="5">
    <source>
        <dbReference type="ARBA" id="ARBA00023136"/>
    </source>
</evidence>
<proteinExistence type="inferred from homology"/>
<feature type="transmembrane region" description="Helical" evidence="7">
    <location>
        <begin position="99"/>
        <end position="118"/>
    </location>
</feature>
<evidence type="ECO:0000259" key="8">
    <source>
        <dbReference type="PROSITE" id="PS50850"/>
    </source>
</evidence>
<keyword evidence="10" id="KW-1185">Reference proteome</keyword>
<evidence type="ECO:0000313" key="9">
    <source>
        <dbReference type="EMBL" id="CRL19962.1"/>
    </source>
</evidence>
<dbReference type="SUPFAM" id="SSF103473">
    <property type="entry name" value="MFS general substrate transporter"/>
    <property type="match status" value="1"/>
</dbReference>
<feature type="transmembrane region" description="Helical" evidence="7">
    <location>
        <begin position="372"/>
        <end position="391"/>
    </location>
</feature>
<dbReference type="Proteomes" id="UP000053732">
    <property type="component" value="Unassembled WGS sequence"/>
</dbReference>
<organism evidence="9 10">
    <name type="scientific">Penicillium camemberti (strain FM 013)</name>
    <dbReference type="NCBI Taxonomy" id="1429867"/>
    <lineage>
        <taxon>Eukaryota</taxon>
        <taxon>Fungi</taxon>
        <taxon>Dikarya</taxon>
        <taxon>Ascomycota</taxon>
        <taxon>Pezizomycotina</taxon>
        <taxon>Eurotiomycetes</taxon>
        <taxon>Eurotiomycetidae</taxon>
        <taxon>Eurotiales</taxon>
        <taxon>Aspergillaceae</taxon>
        <taxon>Penicillium</taxon>
    </lineage>
</organism>
<evidence type="ECO:0000256" key="1">
    <source>
        <dbReference type="ARBA" id="ARBA00004141"/>
    </source>
</evidence>
<feature type="transmembrane region" description="Helical" evidence="7">
    <location>
        <begin position="332"/>
        <end position="351"/>
    </location>
</feature>
<dbReference type="GO" id="GO:0022857">
    <property type="term" value="F:transmembrane transporter activity"/>
    <property type="evidence" value="ECO:0007669"/>
    <property type="project" value="InterPro"/>
</dbReference>
<protein>
    <submittedName>
        <fullName evidence="9">Sucrose/H+ symporter, plant</fullName>
    </submittedName>
</protein>
<dbReference type="GO" id="GO:0016020">
    <property type="term" value="C:membrane"/>
    <property type="evidence" value="ECO:0007669"/>
    <property type="project" value="UniProtKB-SubCell"/>
</dbReference>
<evidence type="ECO:0000256" key="3">
    <source>
        <dbReference type="ARBA" id="ARBA00022692"/>
    </source>
</evidence>
<feature type="transmembrane region" description="Helical" evidence="7">
    <location>
        <begin position="397"/>
        <end position="424"/>
    </location>
</feature>
<gene>
    <name evidence="9" type="ORF">PCAMFM013_S003g000754</name>
</gene>
<dbReference type="EMBL" id="HG793136">
    <property type="protein sequence ID" value="CRL19962.1"/>
    <property type="molecule type" value="Genomic_DNA"/>
</dbReference>
<dbReference type="InterPro" id="IPR020846">
    <property type="entry name" value="MFS_dom"/>
</dbReference>
<feature type="transmembrane region" description="Helical" evidence="7">
    <location>
        <begin position="465"/>
        <end position="485"/>
    </location>
</feature>
<evidence type="ECO:0000256" key="4">
    <source>
        <dbReference type="ARBA" id="ARBA00022989"/>
    </source>
</evidence>
<dbReference type="AlphaFoldDB" id="A0A0G4P0V9"/>
<comment type="similarity">
    <text evidence="2">Belongs to the major facilitator superfamily.</text>
</comment>
<dbReference type="Gene3D" id="1.20.1250.20">
    <property type="entry name" value="MFS general substrate transporter like domains"/>
    <property type="match status" value="1"/>
</dbReference>
<feature type="transmembrane region" description="Helical" evidence="7">
    <location>
        <begin position="161"/>
        <end position="180"/>
    </location>
</feature>
<evidence type="ECO:0000256" key="6">
    <source>
        <dbReference type="SAM" id="MobiDB-lite"/>
    </source>
</evidence>
<feature type="domain" description="Major facilitator superfamily (MFS) profile" evidence="8">
    <location>
        <begin position="40"/>
        <end position="494"/>
    </location>
</feature>
<dbReference type="STRING" id="1429867.A0A0G4P0V9"/>
<feature type="transmembrane region" description="Helical" evidence="7">
    <location>
        <begin position="187"/>
        <end position="206"/>
    </location>
</feature>
<dbReference type="FunFam" id="1.20.1250.20:FF:000011">
    <property type="entry name" value="MFS multidrug transporter, putative"/>
    <property type="match status" value="1"/>
</dbReference>
<feature type="region of interest" description="Disordered" evidence="6">
    <location>
        <begin position="1"/>
        <end position="24"/>
    </location>
</feature>
<evidence type="ECO:0000256" key="7">
    <source>
        <dbReference type="SAM" id="Phobius"/>
    </source>
</evidence>
<keyword evidence="5 7" id="KW-0472">Membrane</keyword>
<feature type="transmembrane region" description="Helical" evidence="7">
    <location>
        <begin position="130"/>
        <end position="149"/>
    </location>
</feature>
<feature type="transmembrane region" description="Helical" evidence="7">
    <location>
        <begin position="288"/>
        <end position="312"/>
    </location>
</feature>
<dbReference type="PROSITE" id="PS50850">
    <property type="entry name" value="MFS"/>
    <property type="match status" value="1"/>
</dbReference>
<keyword evidence="4 7" id="KW-1133">Transmembrane helix</keyword>
<dbReference type="PANTHER" id="PTHR23502:SF68">
    <property type="entry name" value="MULTIDRUG TRANSPORTER, PUTATIVE (AFU_ORTHOLOGUE AFUA_3G01120)-RELATED"/>
    <property type="match status" value="1"/>
</dbReference>
<dbReference type="InterPro" id="IPR011701">
    <property type="entry name" value="MFS"/>
</dbReference>
<feature type="compositionally biased region" description="Polar residues" evidence="6">
    <location>
        <begin position="1"/>
        <end position="16"/>
    </location>
</feature>
<sequence>MGDTTMASIPQSTNPNVVDWEGPDDPMNPMNWPLRKKVAITITVALLTILTYETASQAPFVGRSGTKPKTNPSPLGSSIVAPAASQIMEEFQQPQNDELSAFVVSIYLLGYAFGPMILAPLSELYGRNIVYHVCNVLYLLMTIACALAPNLPGFMVCRLLAGTAGSAPLSIGAGSLADIIPSKNRGLAMGAWVLGPVLGPVIAPIAGGYLVESRGWRWTFWVLAMLAGAFSILAVICLRETHPYTLLRRKTKALQRQTGNLNLRSALEAGQPASSLFMFSILRPTKMLFFSPIVSLFALYIAVIYGYLYLLFTTFPSVFLDVYHFSSGNVGLTYLGIGVGSIVGMVFQSLTSDAVFQWLKDRHGFSKPEYRLPPLFLSCWMIPISLFWYGWTANRDVLWISPIVATSLMGFGMVNAFTAVSTYLVDAYTEYAASAIAATTVLRSIIGAVLPLAGGPMYKTLGLGWGNSVLAFIALAMCPLPFLLYRFGERIRKKSFVTL</sequence>
<evidence type="ECO:0000256" key="2">
    <source>
        <dbReference type="ARBA" id="ARBA00008335"/>
    </source>
</evidence>
<dbReference type="InterPro" id="IPR036259">
    <property type="entry name" value="MFS_trans_sf"/>
</dbReference>